<gene>
    <name evidence="2" type="ORF">TTHERM_00361710</name>
</gene>
<accession>Q22PH3</accession>
<keyword evidence="1" id="KW-1133">Transmembrane helix</keyword>
<feature type="transmembrane region" description="Helical" evidence="1">
    <location>
        <begin position="109"/>
        <end position="129"/>
    </location>
</feature>
<protein>
    <submittedName>
        <fullName evidence="2">Transmembrane protein, putative</fullName>
    </submittedName>
</protein>
<sequence length="248" mass="29209">MEQLLKDKGYFKFIIGRSRVKGQFNRETIQRKYYEKDWVKQKIEMKEILEVIDEIEDMCHRFLINRIIFALQIFCAIMAFTLFIVGIIVNVQVTKSDSTVKVYNFWDLSWPYFSCFFFIPLISLGLFFINKHHLNKYEKIISQYFADININIFEKKQIIWKVGDLCSYIDLSQVSKLRSKSQELSVTSPQSSQTSKKMDIENKNVSMDTVSNQNNIQSSFNPIQINSNVNYQKEFYDGNPESLDNSAL</sequence>
<feature type="transmembrane region" description="Helical" evidence="1">
    <location>
        <begin position="67"/>
        <end position="89"/>
    </location>
</feature>
<dbReference type="GeneID" id="7842349"/>
<dbReference type="KEGG" id="tet:TTHERM_00361710"/>
<evidence type="ECO:0000313" key="3">
    <source>
        <dbReference type="Proteomes" id="UP000009168"/>
    </source>
</evidence>
<dbReference type="InParanoid" id="Q22PH3"/>
<evidence type="ECO:0000256" key="1">
    <source>
        <dbReference type="SAM" id="Phobius"/>
    </source>
</evidence>
<dbReference type="OMA" id="CHRFLIN"/>
<evidence type="ECO:0000313" key="2">
    <source>
        <dbReference type="EMBL" id="EAR87136.2"/>
    </source>
</evidence>
<keyword evidence="1 2" id="KW-0812">Transmembrane</keyword>
<dbReference type="EMBL" id="GG662855">
    <property type="protein sequence ID" value="EAR87136.2"/>
    <property type="molecule type" value="Genomic_DNA"/>
</dbReference>
<keyword evidence="1" id="KW-0472">Membrane</keyword>
<reference evidence="3" key="1">
    <citation type="journal article" date="2006" name="PLoS Biol.">
        <title>Macronuclear genome sequence of the ciliate Tetrahymena thermophila, a model eukaryote.</title>
        <authorList>
            <person name="Eisen J.A."/>
            <person name="Coyne R.S."/>
            <person name="Wu M."/>
            <person name="Wu D."/>
            <person name="Thiagarajan M."/>
            <person name="Wortman J.R."/>
            <person name="Badger J.H."/>
            <person name="Ren Q."/>
            <person name="Amedeo P."/>
            <person name="Jones K.M."/>
            <person name="Tallon L.J."/>
            <person name="Delcher A.L."/>
            <person name="Salzberg S.L."/>
            <person name="Silva J.C."/>
            <person name="Haas B.J."/>
            <person name="Majoros W.H."/>
            <person name="Farzad M."/>
            <person name="Carlton J.M."/>
            <person name="Smith R.K. Jr."/>
            <person name="Garg J."/>
            <person name="Pearlman R.E."/>
            <person name="Karrer K.M."/>
            <person name="Sun L."/>
            <person name="Manning G."/>
            <person name="Elde N.C."/>
            <person name="Turkewitz A.P."/>
            <person name="Asai D.J."/>
            <person name="Wilkes D.E."/>
            <person name="Wang Y."/>
            <person name="Cai H."/>
            <person name="Collins K."/>
            <person name="Stewart B.A."/>
            <person name="Lee S.R."/>
            <person name="Wilamowska K."/>
            <person name="Weinberg Z."/>
            <person name="Ruzzo W.L."/>
            <person name="Wloga D."/>
            <person name="Gaertig J."/>
            <person name="Frankel J."/>
            <person name="Tsao C.-C."/>
            <person name="Gorovsky M.A."/>
            <person name="Keeling P.J."/>
            <person name="Waller R.F."/>
            <person name="Patron N.J."/>
            <person name="Cherry J.M."/>
            <person name="Stover N.A."/>
            <person name="Krieger C.J."/>
            <person name="del Toro C."/>
            <person name="Ryder H.F."/>
            <person name="Williamson S.C."/>
            <person name="Barbeau R.A."/>
            <person name="Hamilton E.P."/>
            <person name="Orias E."/>
        </authorList>
    </citation>
    <scope>NUCLEOTIDE SEQUENCE [LARGE SCALE GENOMIC DNA]</scope>
    <source>
        <strain evidence="3">SB210</strain>
    </source>
</reference>
<dbReference type="AlphaFoldDB" id="Q22PH3"/>
<dbReference type="RefSeq" id="XP_001007381.2">
    <property type="nucleotide sequence ID" value="XM_001007381.3"/>
</dbReference>
<name>Q22PH3_TETTS</name>
<dbReference type="HOGENOM" id="CLU_1122006_0_0_1"/>
<proteinExistence type="predicted"/>
<keyword evidence="3" id="KW-1185">Reference proteome</keyword>
<dbReference type="Proteomes" id="UP000009168">
    <property type="component" value="Unassembled WGS sequence"/>
</dbReference>
<organism evidence="2 3">
    <name type="scientific">Tetrahymena thermophila (strain SB210)</name>
    <dbReference type="NCBI Taxonomy" id="312017"/>
    <lineage>
        <taxon>Eukaryota</taxon>
        <taxon>Sar</taxon>
        <taxon>Alveolata</taxon>
        <taxon>Ciliophora</taxon>
        <taxon>Intramacronucleata</taxon>
        <taxon>Oligohymenophorea</taxon>
        <taxon>Hymenostomatida</taxon>
        <taxon>Tetrahymenina</taxon>
        <taxon>Tetrahymenidae</taxon>
        <taxon>Tetrahymena</taxon>
    </lineage>
</organism>